<dbReference type="AlphaFoldDB" id="A0A5B7AJZ8"/>
<reference evidence="2" key="1">
    <citation type="submission" date="2019-08" db="EMBL/GenBank/DDBJ databases">
        <title>Reference gene set and small RNA set construction with multiple tissues from Davidia involucrata Baill.</title>
        <authorList>
            <person name="Yang H."/>
            <person name="Zhou C."/>
            <person name="Li G."/>
            <person name="Wang J."/>
            <person name="Gao P."/>
            <person name="Wang M."/>
            <person name="Wang R."/>
            <person name="Zhao Y."/>
        </authorList>
    </citation>
    <scope>NUCLEOTIDE SEQUENCE</scope>
    <source>
        <tissue evidence="2">Mixed with DoveR01_LX</tissue>
    </source>
</reference>
<sequence length="261" mass="29626">MVESGGGVPLPVVFFDGEREINIGNVKIHPSLEFKNFQSVLSQKIGISPNQISVYLVDRKKPKSAPEDRRKIPITGKVNFSAITREKDCFFLVVLKRSRRERRRKPKQGAVEFSDYLPENKWSPSPEKLLLLRRNQPELNVSQVSGYVSPYYNQITPSEFVDFNSRLQNLQIGREQYLMMESNFNLNSSVNSNLDLESFPRIEDSYAVSTMMTNNRALCEECTSAERNGQSAPFHCCIYDAVTVGFRSQAGPIARPPKASH</sequence>
<name>A0A5B7AJZ8_DAVIN</name>
<evidence type="ECO:0000259" key="1">
    <source>
        <dbReference type="Pfam" id="PF23596"/>
    </source>
</evidence>
<organism evidence="2">
    <name type="scientific">Davidia involucrata</name>
    <name type="common">Dove tree</name>
    <dbReference type="NCBI Taxonomy" id="16924"/>
    <lineage>
        <taxon>Eukaryota</taxon>
        <taxon>Viridiplantae</taxon>
        <taxon>Streptophyta</taxon>
        <taxon>Embryophyta</taxon>
        <taxon>Tracheophyta</taxon>
        <taxon>Spermatophyta</taxon>
        <taxon>Magnoliopsida</taxon>
        <taxon>eudicotyledons</taxon>
        <taxon>Gunneridae</taxon>
        <taxon>Pentapetalae</taxon>
        <taxon>asterids</taxon>
        <taxon>Cornales</taxon>
        <taxon>Nyssaceae</taxon>
        <taxon>Davidia</taxon>
    </lineage>
</organism>
<protein>
    <recommendedName>
        <fullName evidence="1">DUF7138 domain-containing protein</fullName>
    </recommendedName>
</protein>
<dbReference type="PANTHER" id="PTHR36351:SF1">
    <property type="entry name" value="EMBRYO SAC DEVELOPMENT ARREST 12"/>
    <property type="match status" value="1"/>
</dbReference>
<dbReference type="PANTHER" id="PTHR36351">
    <property type="entry name" value="EMBRYO SAC DEVELOPMENT ARREST 12"/>
    <property type="match status" value="1"/>
</dbReference>
<evidence type="ECO:0000313" key="2">
    <source>
        <dbReference type="EMBL" id="MPA56268.1"/>
    </source>
</evidence>
<dbReference type="EMBL" id="GHES01025709">
    <property type="protein sequence ID" value="MPA56268.1"/>
    <property type="molecule type" value="Transcribed_RNA"/>
</dbReference>
<accession>A0A5B7AJZ8</accession>
<dbReference type="Pfam" id="PF23596">
    <property type="entry name" value="DUF7138"/>
    <property type="match status" value="1"/>
</dbReference>
<proteinExistence type="predicted"/>
<dbReference type="InterPro" id="IPR055562">
    <property type="entry name" value="DUF7138"/>
</dbReference>
<gene>
    <name evidence="2" type="ORF">Din_025709</name>
</gene>
<feature type="domain" description="DUF7138" evidence="1">
    <location>
        <begin position="8"/>
        <end position="93"/>
    </location>
</feature>